<sequence length="625" mass="68664">MLAGGTAAALSACATPGTASAKTKLPNIVWIVSEDNNPFIGAYGDDLARTPNIDRLARNGILYRNAYSNAPVCAPTRFTILTGVNAESCAPANHMRADAHLPPELRTYPEYMRQAGYYCTNNVKTDYNCDVEPARIWDESSPQAHWKNRPEGQPFLAVFNSMTTHESSLFRAKDLGVDPGAVRLPAYLPDLPEIREDYAKYYGLMEKMDAEVGAHLADLEAAGLSEDTIVFYYSDNGGVLPRSKRYCFDEGLRCALVVHVPEKWRHLAPAGPGSRVDAPVSFVDLAPTLLSLAGIPTPASMQGRAFLGHYMGVPKPLAFGMRNRMDERYDMVRTVTDGRFRYIRNYMPHRPNGQYQAFAWMAKGYQAWQAAWLEGNLSKVQSRFFEPRVFEEFYDLEADPDEVDNRIDEPGLRDRIAQMSKALDAHMVAINDNGFIPEGSQHEGYLASRKAGANPLKRLMALAARGAQRDAANLPDFVLALEDSNDAVRYWGAMGLSILAENAAPATDAILAAMRGDSSAQVRCIAAEAAAHVGQGEEAAAILGKLLSHGEDDAIRLHAVNALTYIGDVAKVALPQVSAAAEYDNEFVRNAARYLAAVLEGRFEPGKPTFDLQYMLSQFRKQGQP</sequence>
<accession>G6EGL0</accession>
<feature type="domain" description="Sulfatase N-terminal" evidence="3">
    <location>
        <begin position="26"/>
        <end position="118"/>
    </location>
</feature>
<comment type="similarity">
    <text evidence="1">Belongs to the sulfatase family.</text>
</comment>
<dbReference type="Gene3D" id="3.40.720.10">
    <property type="entry name" value="Alkaline Phosphatase, subunit A"/>
    <property type="match status" value="1"/>
</dbReference>
<dbReference type="eggNOG" id="COG3119">
    <property type="taxonomic scope" value="Bacteria"/>
</dbReference>
<keyword evidence="5" id="KW-1185">Reference proteome</keyword>
<dbReference type="InterPro" id="IPR052701">
    <property type="entry name" value="GAG_Ulvan_Degrading_Sulfatases"/>
</dbReference>
<dbReference type="InterPro" id="IPR024607">
    <property type="entry name" value="Sulfatase_CS"/>
</dbReference>
<keyword evidence="2" id="KW-0378">Hydrolase</keyword>
<feature type="domain" description="Sulfatase N-terminal" evidence="3">
    <location>
        <begin position="123"/>
        <end position="295"/>
    </location>
</feature>
<comment type="caution">
    <text evidence="4">The sequence shown here is derived from an EMBL/GenBank/DDBJ whole genome shotgun (WGS) entry which is preliminary data.</text>
</comment>
<dbReference type="AlphaFoldDB" id="G6EGL0"/>
<evidence type="ECO:0000313" key="4">
    <source>
        <dbReference type="EMBL" id="EHJ59557.1"/>
    </source>
</evidence>
<dbReference type="InterPro" id="IPR011989">
    <property type="entry name" value="ARM-like"/>
</dbReference>
<dbReference type="Proteomes" id="UP000004030">
    <property type="component" value="Unassembled WGS sequence"/>
</dbReference>
<dbReference type="EMBL" id="AGFM01000055">
    <property type="protein sequence ID" value="EHJ59557.1"/>
    <property type="molecule type" value="Genomic_DNA"/>
</dbReference>
<dbReference type="InterPro" id="IPR000917">
    <property type="entry name" value="Sulfatase_N"/>
</dbReference>
<dbReference type="SUPFAM" id="SSF53649">
    <property type="entry name" value="Alkaline phosphatase-like"/>
    <property type="match status" value="1"/>
</dbReference>
<dbReference type="GO" id="GO:0016787">
    <property type="term" value="F:hydrolase activity"/>
    <property type="evidence" value="ECO:0007669"/>
    <property type="project" value="UniProtKB-KW"/>
</dbReference>
<name>G6EGL0_9SPHN</name>
<dbReference type="Gene3D" id="1.25.10.10">
    <property type="entry name" value="Leucine-rich Repeat Variant"/>
    <property type="match status" value="1"/>
</dbReference>
<dbReference type="PROSITE" id="PS00523">
    <property type="entry name" value="SULFATASE_1"/>
    <property type="match status" value="1"/>
</dbReference>
<dbReference type="Pfam" id="PF00884">
    <property type="entry name" value="Sulfatase"/>
    <property type="match status" value="2"/>
</dbReference>
<dbReference type="Pfam" id="PF13646">
    <property type="entry name" value="HEAT_2"/>
    <property type="match status" value="1"/>
</dbReference>
<dbReference type="SUPFAM" id="SSF48371">
    <property type="entry name" value="ARM repeat"/>
    <property type="match status" value="1"/>
</dbReference>
<organism evidence="4 5">
    <name type="scientific">Novosphingobium pentaromativorans US6-1</name>
    <dbReference type="NCBI Taxonomy" id="1088721"/>
    <lineage>
        <taxon>Bacteria</taxon>
        <taxon>Pseudomonadati</taxon>
        <taxon>Pseudomonadota</taxon>
        <taxon>Alphaproteobacteria</taxon>
        <taxon>Sphingomonadales</taxon>
        <taxon>Sphingomonadaceae</taxon>
        <taxon>Novosphingobium</taxon>
    </lineage>
</organism>
<reference evidence="4 5" key="1">
    <citation type="journal article" date="2012" name="J. Bacteriol.">
        <title>Genome sequence of benzo(a)pyrene-degrading bacterium Novosphingobium pentaromativorans US6-1.</title>
        <authorList>
            <person name="Luo Y.R."/>
            <person name="Kang S.G."/>
            <person name="Kim S.J."/>
            <person name="Kim M.R."/>
            <person name="Li N."/>
            <person name="Lee J.H."/>
            <person name="Kwon K.K."/>
        </authorList>
    </citation>
    <scope>NUCLEOTIDE SEQUENCE [LARGE SCALE GENOMIC DNA]</scope>
    <source>
        <strain evidence="4 5">US6-1</strain>
    </source>
</reference>
<dbReference type="InterPro" id="IPR016024">
    <property type="entry name" value="ARM-type_fold"/>
</dbReference>
<dbReference type="CDD" id="cd16027">
    <property type="entry name" value="SGSH"/>
    <property type="match status" value="1"/>
</dbReference>
<proteinExistence type="inferred from homology"/>
<protein>
    <submittedName>
        <fullName evidence="4">Sulfatase</fullName>
    </submittedName>
</protein>
<evidence type="ECO:0000313" key="5">
    <source>
        <dbReference type="Proteomes" id="UP000004030"/>
    </source>
</evidence>
<evidence type="ECO:0000259" key="3">
    <source>
        <dbReference type="Pfam" id="PF00884"/>
    </source>
</evidence>
<dbReference type="PANTHER" id="PTHR43751:SF1">
    <property type="entry name" value="SULFATASE ATSG-RELATED"/>
    <property type="match status" value="1"/>
</dbReference>
<gene>
    <name evidence="4" type="ORF">NSU_3440</name>
</gene>
<evidence type="ECO:0000256" key="1">
    <source>
        <dbReference type="ARBA" id="ARBA00008779"/>
    </source>
</evidence>
<dbReference type="PATRIC" id="fig|1088721.3.peg.3393"/>
<evidence type="ECO:0000256" key="2">
    <source>
        <dbReference type="ARBA" id="ARBA00022801"/>
    </source>
</evidence>
<dbReference type="PANTHER" id="PTHR43751">
    <property type="entry name" value="SULFATASE"/>
    <property type="match status" value="1"/>
</dbReference>
<dbReference type="InterPro" id="IPR017850">
    <property type="entry name" value="Alkaline_phosphatase_core_sf"/>
</dbReference>